<protein>
    <submittedName>
        <fullName evidence="2">Uncharacterized protein</fullName>
    </submittedName>
</protein>
<dbReference type="RefSeq" id="WP_146948465.1">
    <property type="nucleotide sequence ID" value="NZ_BJYV01000024.1"/>
</dbReference>
<gene>
    <name evidence="2" type="ORF">CQA01_40810</name>
</gene>
<organism evidence="2 3">
    <name type="scientific">Cyclobacterium qasimii</name>
    <dbReference type="NCBI Taxonomy" id="1350429"/>
    <lineage>
        <taxon>Bacteria</taxon>
        <taxon>Pseudomonadati</taxon>
        <taxon>Bacteroidota</taxon>
        <taxon>Cytophagia</taxon>
        <taxon>Cytophagales</taxon>
        <taxon>Cyclobacteriaceae</taxon>
        <taxon>Cyclobacterium</taxon>
    </lineage>
</organism>
<keyword evidence="1" id="KW-0812">Transmembrane</keyword>
<sequence length="108" mass="12672">MSIGLTFILATLSAYWSENLSDKLIYFLYGFDPYGMGESERWTNEIRIEDRKTIEQIFKGSLGVGWPLKLIMVYIIFIIPYNLITCLVIYSWKRKKLLIVPPESRKVD</sequence>
<dbReference type="AlphaFoldDB" id="A0A512CH45"/>
<comment type="caution">
    <text evidence="2">The sequence shown here is derived from an EMBL/GenBank/DDBJ whole genome shotgun (WGS) entry which is preliminary data.</text>
</comment>
<dbReference type="Proteomes" id="UP000321301">
    <property type="component" value="Unassembled WGS sequence"/>
</dbReference>
<evidence type="ECO:0000313" key="3">
    <source>
        <dbReference type="Proteomes" id="UP000321301"/>
    </source>
</evidence>
<evidence type="ECO:0000313" key="2">
    <source>
        <dbReference type="EMBL" id="GEO23547.1"/>
    </source>
</evidence>
<keyword evidence="3" id="KW-1185">Reference proteome</keyword>
<accession>A0A512CH45</accession>
<reference evidence="2 3" key="1">
    <citation type="submission" date="2019-07" db="EMBL/GenBank/DDBJ databases">
        <title>Whole genome shotgun sequence of Cyclobacterium qasimii NBRC 106168.</title>
        <authorList>
            <person name="Hosoyama A."/>
            <person name="Uohara A."/>
            <person name="Ohji S."/>
            <person name="Ichikawa N."/>
        </authorList>
    </citation>
    <scope>NUCLEOTIDE SEQUENCE [LARGE SCALE GENOMIC DNA]</scope>
    <source>
        <strain evidence="2 3">NBRC 106168</strain>
    </source>
</reference>
<keyword evidence="1" id="KW-1133">Transmembrane helix</keyword>
<name>A0A512CH45_9BACT</name>
<proteinExistence type="predicted"/>
<dbReference type="EMBL" id="BJYV01000024">
    <property type="protein sequence ID" value="GEO23547.1"/>
    <property type="molecule type" value="Genomic_DNA"/>
</dbReference>
<evidence type="ECO:0000256" key="1">
    <source>
        <dbReference type="SAM" id="Phobius"/>
    </source>
</evidence>
<feature type="transmembrane region" description="Helical" evidence="1">
    <location>
        <begin position="71"/>
        <end position="92"/>
    </location>
</feature>
<keyword evidence="1" id="KW-0472">Membrane</keyword>